<dbReference type="PRINTS" id="PR00457">
    <property type="entry name" value="ANPEROXIDASE"/>
</dbReference>
<dbReference type="GO" id="GO:0020037">
    <property type="term" value="F:heme binding"/>
    <property type="evidence" value="ECO:0007669"/>
    <property type="project" value="InterPro"/>
</dbReference>
<dbReference type="InterPro" id="IPR019791">
    <property type="entry name" value="Haem_peroxidase_animal"/>
</dbReference>
<dbReference type="AlphaFoldDB" id="A0A1H8CNK2"/>
<sequence length="527" mass="60707">MINNKLINRLLKLLWRIGESWPWLGRKLNEFAINRVVNVCRHRPHPWSTVHPYTSWTSLTDQHWSARHLPAKKQPAQLPSSSELLGLFRQQDGKQRLSDKSTLLFPAVAQYLTDGFIRTRMPQAGEPETVRLQNTSNHQIDMCPLYGRLTEQTAALRLKSETKGERGRLKSQFIGGEEFSPFLFDNGKLKQEFAVLDEPLGLERALDRVPERREELQVHIFAFGGDRTNAVPQVAMLNTLFLREHNRLAGEIERMHPQWDDERVFQTARNNVIVIFIKIIVEEYISHISPLVPYRADPSVAWNAPWNKPNWITTEFSLLYRWHSLVPDAITWNGHLYLLGETSMNNKLLLEGGLRRAFADMSSQRAGRLGPFNTAEFLWEIETRAIEQGRLAELAPYTDYRHYVSLERPQDFADISTDPRVVDFLRKTYRRVEDIDFYVGLFAEDLVEDSPLPSLMLRMVAVDAFSQALTNPLLSQYVYNEETFSAPGWAAIQSTGTFRDVLGRNTPSDQRGDLYVGLTLPDWMPSS</sequence>
<dbReference type="GO" id="GO:0004601">
    <property type="term" value="F:peroxidase activity"/>
    <property type="evidence" value="ECO:0007669"/>
    <property type="project" value="InterPro"/>
</dbReference>
<evidence type="ECO:0000313" key="5">
    <source>
        <dbReference type="EMBL" id="SEM96831.1"/>
    </source>
</evidence>
<dbReference type="Pfam" id="PF03098">
    <property type="entry name" value="An_peroxidase"/>
    <property type="match status" value="1"/>
</dbReference>
<evidence type="ECO:0000256" key="3">
    <source>
        <dbReference type="ARBA" id="ARBA00023002"/>
    </source>
</evidence>
<dbReference type="SUPFAM" id="SSF48113">
    <property type="entry name" value="Heme-dependent peroxidases"/>
    <property type="match status" value="1"/>
</dbReference>
<reference evidence="5 6" key="1">
    <citation type="submission" date="2016-10" db="EMBL/GenBank/DDBJ databases">
        <authorList>
            <person name="de Groot N.N."/>
        </authorList>
    </citation>
    <scope>NUCLEOTIDE SEQUENCE [LARGE SCALE GENOMIC DNA]</scope>
    <source>
        <strain evidence="5 6">Nl18</strain>
    </source>
</reference>
<dbReference type="InterPro" id="IPR010255">
    <property type="entry name" value="Haem_peroxidase_sf"/>
</dbReference>
<proteinExistence type="predicted"/>
<evidence type="ECO:0000256" key="2">
    <source>
        <dbReference type="ARBA" id="ARBA00022964"/>
    </source>
</evidence>
<dbReference type="Proteomes" id="UP000183898">
    <property type="component" value="Unassembled WGS sequence"/>
</dbReference>
<keyword evidence="4" id="KW-0408">Iron</keyword>
<dbReference type="GO" id="GO:0005737">
    <property type="term" value="C:cytoplasm"/>
    <property type="evidence" value="ECO:0007669"/>
    <property type="project" value="TreeGrafter"/>
</dbReference>
<dbReference type="GO" id="GO:0006631">
    <property type="term" value="P:fatty acid metabolic process"/>
    <property type="evidence" value="ECO:0007669"/>
    <property type="project" value="UniProtKB-ARBA"/>
</dbReference>
<dbReference type="Gene3D" id="1.10.640.10">
    <property type="entry name" value="Haem peroxidase domain superfamily, animal type"/>
    <property type="match status" value="1"/>
</dbReference>
<dbReference type="GO" id="GO:0006979">
    <property type="term" value="P:response to oxidative stress"/>
    <property type="evidence" value="ECO:0007669"/>
    <property type="project" value="InterPro"/>
</dbReference>
<keyword evidence="3" id="KW-0560">Oxidoreductase</keyword>
<dbReference type="PANTHER" id="PTHR11903">
    <property type="entry name" value="PROSTAGLANDIN G/H SYNTHASE"/>
    <property type="match status" value="1"/>
</dbReference>
<dbReference type="RefSeq" id="WP_074743990.1">
    <property type="nucleotide sequence ID" value="NZ_FOCT01000002.1"/>
</dbReference>
<organism evidence="5 6">
    <name type="scientific">Nitrosospira multiformis</name>
    <dbReference type="NCBI Taxonomy" id="1231"/>
    <lineage>
        <taxon>Bacteria</taxon>
        <taxon>Pseudomonadati</taxon>
        <taxon>Pseudomonadota</taxon>
        <taxon>Betaproteobacteria</taxon>
        <taxon>Nitrosomonadales</taxon>
        <taxon>Nitrosomonadaceae</taxon>
        <taxon>Nitrosospira</taxon>
    </lineage>
</organism>
<dbReference type="GO" id="GO:0046872">
    <property type="term" value="F:metal ion binding"/>
    <property type="evidence" value="ECO:0007669"/>
    <property type="project" value="UniProtKB-KW"/>
</dbReference>
<protein>
    <submittedName>
        <fullName evidence="5">Prostaglandin-endoperoxide synthase 2</fullName>
    </submittedName>
</protein>
<dbReference type="GO" id="GO:0016702">
    <property type="term" value="F:oxidoreductase activity, acting on single donors with incorporation of molecular oxygen, incorporation of two atoms of oxygen"/>
    <property type="evidence" value="ECO:0007669"/>
    <property type="project" value="TreeGrafter"/>
</dbReference>
<name>A0A1H8CNK2_9PROT</name>
<evidence type="ECO:0000256" key="4">
    <source>
        <dbReference type="ARBA" id="ARBA00023004"/>
    </source>
</evidence>
<dbReference type="InterPro" id="IPR050783">
    <property type="entry name" value="Oxylipin_biosynth_metab"/>
</dbReference>
<dbReference type="InterPro" id="IPR037120">
    <property type="entry name" value="Haem_peroxidase_sf_animal"/>
</dbReference>
<dbReference type="CDD" id="cd09816">
    <property type="entry name" value="prostaglandin_endoperoxide_synthase"/>
    <property type="match status" value="1"/>
</dbReference>
<dbReference type="GO" id="GO:0004666">
    <property type="term" value="F:prostaglandin-endoperoxide synthase activity"/>
    <property type="evidence" value="ECO:0007669"/>
    <property type="project" value="TreeGrafter"/>
</dbReference>
<evidence type="ECO:0000313" key="6">
    <source>
        <dbReference type="Proteomes" id="UP000183898"/>
    </source>
</evidence>
<dbReference type="PROSITE" id="PS50292">
    <property type="entry name" value="PEROXIDASE_3"/>
    <property type="match status" value="1"/>
</dbReference>
<accession>A0A1H8CNK2</accession>
<dbReference type="EMBL" id="FOCT01000002">
    <property type="protein sequence ID" value="SEM96831.1"/>
    <property type="molecule type" value="Genomic_DNA"/>
</dbReference>
<gene>
    <name evidence="5" type="ORF">SAMN05216404_10217</name>
</gene>
<keyword evidence="1" id="KW-0479">Metal-binding</keyword>
<dbReference type="PANTHER" id="PTHR11903:SF39">
    <property type="entry name" value="PROSTAGLANDIN G_H SYNTHASE 2-LIKE"/>
    <property type="match status" value="1"/>
</dbReference>
<evidence type="ECO:0000256" key="1">
    <source>
        <dbReference type="ARBA" id="ARBA00022723"/>
    </source>
</evidence>
<keyword evidence="2" id="KW-0223">Dioxygenase</keyword>